<evidence type="ECO:0000256" key="5">
    <source>
        <dbReference type="SAM" id="MobiDB-lite"/>
    </source>
</evidence>
<dbReference type="Bgee" id="ENSLOCG00000012536">
    <property type="expression patterns" value="Expressed in muscle tissue and 9 other cell types or tissues"/>
</dbReference>
<dbReference type="AlphaFoldDB" id="W5N487"/>
<evidence type="ECO:0000256" key="3">
    <source>
        <dbReference type="ARBA" id="ARBA00022553"/>
    </source>
</evidence>
<dbReference type="Proteomes" id="UP000018468">
    <property type="component" value="Linkage group LG4"/>
</dbReference>
<evidence type="ECO:0000313" key="8">
    <source>
        <dbReference type="Proteomes" id="UP000018468"/>
    </source>
</evidence>
<feature type="compositionally biased region" description="Basic and acidic residues" evidence="5">
    <location>
        <begin position="364"/>
        <end position="374"/>
    </location>
</feature>
<dbReference type="OMA" id="DCNYNPH"/>
<dbReference type="CDD" id="cd10820">
    <property type="entry name" value="PDZ_SYNPO2-like"/>
    <property type="match status" value="1"/>
</dbReference>
<feature type="region of interest" description="Disordered" evidence="5">
    <location>
        <begin position="258"/>
        <end position="288"/>
    </location>
</feature>
<protein>
    <submittedName>
        <fullName evidence="7">Synaptopodin 2</fullName>
    </submittedName>
</protein>
<feature type="compositionally biased region" description="Basic and acidic residues" evidence="5">
    <location>
        <begin position="164"/>
        <end position="176"/>
    </location>
</feature>
<feature type="compositionally biased region" description="Polar residues" evidence="5">
    <location>
        <begin position="840"/>
        <end position="849"/>
    </location>
</feature>
<reference evidence="7" key="2">
    <citation type="submission" date="2025-08" db="UniProtKB">
        <authorList>
            <consortium name="Ensembl"/>
        </authorList>
    </citation>
    <scope>IDENTIFICATION</scope>
</reference>
<dbReference type="EMBL" id="AHAT01001830">
    <property type="status" value="NOT_ANNOTATED_CDS"/>
    <property type="molecule type" value="Genomic_DNA"/>
</dbReference>
<dbReference type="eggNOG" id="ENOG502QTP7">
    <property type="taxonomic scope" value="Eukaryota"/>
</dbReference>
<organism evidence="7 8">
    <name type="scientific">Lepisosteus oculatus</name>
    <name type="common">Spotted gar</name>
    <dbReference type="NCBI Taxonomy" id="7918"/>
    <lineage>
        <taxon>Eukaryota</taxon>
        <taxon>Metazoa</taxon>
        <taxon>Chordata</taxon>
        <taxon>Craniata</taxon>
        <taxon>Vertebrata</taxon>
        <taxon>Euteleostomi</taxon>
        <taxon>Actinopterygii</taxon>
        <taxon>Neopterygii</taxon>
        <taxon>Holostei</taxon>
        <taxon>Semionotiformes</taxon>
        <taxon>Lepisosteidae</taxon>
        <taxon>Lepisosteus</taxon>
    </lineage>
</organism>
<reference evidence="7" key="3">
    <citation type="submission" date="2025-09" db="UniProtKB">
        <authorList>
            <consortium name="Ensembl"/>
        </authorList>
    </citation>
    <scope>IDENTIFICATION</scope>
</reference>
<feature type="compositionally biased region" description="Polar residues" evidence="5">
    <location>
        <begin position="893"/>
        <end position="921"/>
    </location>
</feature>
<dbReference type="GO" id="GO:0032233">
    <property type="term" value="P:positive regulation of actin filament bundle assembly"/>
    <property type="evidence" value="ECO:0000318"/>
    <property type="project" value="GO_Central"/>
</dbReference>
<dbReference type="Pfam" id="PF00595">
    <property type="entry name" value="PDZ"/>
    <property type="match status" value="1"/>
</dbReference>
<keyword evidence="3" id="KW-0597">Phosphoprotein</keyword>
<feature type="compositionally biased region" description="Pro residues" evidence="5">
    <location>
        <begin position="805"/>
        <end position="815"/>
    </location>
</feature>
<sequence>MVTGDYICITVRGGAPWGFVLQGGKEFQLPLQISEVDEGSKAASAGLCKGDEVVSLNGEPCADWALSEAMALIDGSADTLQVLVKRCRCGVHELSDPSSEKMYFDESIPNEGLASTTLQIWPSRGAPPPRELYISESQDEAYYGETESDTDLSCATRQARAKSPNREKDHLRERSSLETSCRGAKQGAVTPGTVVELQLSFSDHNQGDPSVTPGSNPWGEKHSTLGGLQKDRSLDISLGGSKTELLHTTAVQSFCLPRNRGDITDQGQGREPVSSSSSLGQVEVTLEHPREGKRWGEIVVCRTESSLSGCVDSQEEGGHIEAPPASVSFGISSEGAEQAEEWDSESEWDHSRPNKHRPRHSRLRRSESLSEKQVKEAKSKCKRIALLLTAAPNPNNKGVLMFKKHRQRAKKFTLVSYGTGEQEPEEEADEEEEEGDEDDAIEVTLLATSESEIDEDFFTDARGRTRIVTFDWDTGLLEIEKKLDNQEEMERLPETKGKGALMFAKRRQRVDQITAEQEEMRRKGIPVEDPHEPATTESAQVTQHTSHQENFYTQSKAENQTHVSQGYIDVNVQKQQQQHHQQQYSLSQSVNGVVHHQTNDMQKSSVTNRTARPFTGVQNRMAAPFLPSKSVASPVSDQPSYSDNKYRVVLPPVPVNAQPQVWSPTGFGEQIASRDERISVPAIKTGILQETRKKNTAKPMFTFKEPPKVSPNPALLNLLNKGDKRHPLTGFESGPEEDYLSLGAEACNFLQSPAIKQKTPPPVAPKPTINPASPPWSPAPATANQTPPSQPPLNEAPTPALNPAQAPPQQHPPSPVNMWSQPQPAPNAFVSLPAPRSVASAYTHTSKTPPSTPIGNVASAGGMGPAFEMPALRGRGAELFAKRQSRMEKFVVDSSTVQASKPRSISPTPSLPSSWKYSSNIRAPPPLAYNPIQSPSYPPGAIKSQPQSQTGPTGKTKTKGKTTTKVLHALDVMKHQPYQLNSALFTYGPVSDPKGPPPKAFSAPPKQPPEYDAVAPMKPAGQVNATYSVSHHQPYMARESSHGLPVSSPVTHDGSFSPAANTYVGPTTGSSLFIAPRPKFSAKKSGVAAKGLGRSYSLSLPRRMPTLPGYDSPVSSPLFQPAKGPLERQTSWLDRGSKPPTPWEAAARSPLGLVDEAFSFQNIQKSIASNVISAAQRKTLPEPPAEWKERVSYEPSLQSRNRFYGQLGSMSPSRSIASAPASSSLYGFPFKYSYQPQKSVTESNIMDIRSDYGAYGRSINTPNYNVYPRAWKPQA</sequence>
<comment type="similarity">
    <text evidence="4">Belongs to the synaptopodin family.</text>
</comment>
<evidence type="ECO:0000313" key="7">
    <source>
        <dbReference type="Ensembl" id="ENSLOCP00000015446.1"/>
    </source>
</evidence>
<dbReference type="GO" id="GO:0005634">
    <property type="term" value="C:nucleus"/>
    <property type="evidence" value="ECO:0000318"/>
    <property type="project" value="GO_Central"/>
</dbReference>
<feature type="region of interest" description="Disordered" evidence="5">
    <location>
        <begin position="989"/>
        <end position="1016"/>
    </location>
</feature>
<feature type="region of interest" description="Disordered" evidence="5">
    <location>
        <begin position="417"/>
        <end position="439"/>
    </location>
</feature>
<dbReference type="GO" id="GO:0030018">
    <property type="term" value="C:Z disc"/>
    <property type="evidence" value="ECO:0000318"/>
    <property type="project" value="GO_Central"/>
</dbReference>
<feature type="region of interest" description="Disordered" evidence="5">
    <location>
        <begin position="142"/>
        <end position="189"/>
    </location>
</feature>
<dbReference type="PANTHER" id="PTHR24217:SF9">
    <property type="entry name" value="SYNAPTOPODIN-2"/>
    <property type="match status" value="1"/>
</dbReference>
<dbReference type="InParanoid" id="W5N487"/>
<feature type="compositionally biased region" description="Acidic residues" evidence="5">
    <location>
        <begin position="422"/>
        <end position="439"/>
    </location>
</feature>
<dbReference type="SUPFAM" id="SSF50156">
    <property type="entry name" value="PDZ domain-like"/>
    <property type="match status" value="1"/>
</dbReference>
<dbReference type="GeneTree" id="ENSGT00950000183054"/>
<dbReference type="PANTHER" id="PTHR24217">
    <property type="entry name" value="PUTATIVE-RELATED"/>
    <property type="match status" value="1"/>
</dbReference>
<accession>W5N487</accession>
<feature type="compositionally biased region" description="Basic and acidic residues" evidence="5">
    <location>
        <begin position="518"/>
        <end position="534"/>
    </location>
</feature>
<dbReference type="GO" id="GO:0003779">
    <property type="term" value="F:actin binding"/>
    <property type="evidence" value="ECO:0000318"/>
    <property type="project" value="GO_Central"/>
</dbReference>
<dbReference type="InterPro" id="IPR001478">
    <property type="entry name" value="PDZ"/>
</dbReference>
<dbReference type="GO" id="GO:0015629">
    <property type="term" value="C:actin cytoskeleton"/>
    <property type="evidence" value="ECO:0000318"/>
    <property type="project" value="GO_Central"/>
</dbReference>
<keyword evidence="8" id="KW-1185">Reference proteome</keyword>
<dbReference type="SMART" id="SM00228">
    <property type="entry name" value="PDZ"/>
    <property type="match status" value="1"/>
</dbReference>
<feature type="region of interest" description="Disordered" evidence="5">
    <location>
        <begin position="755"/>
        <end position="859"/>
    </location>
</feature>
<dbReference type="InterPro" id="IPR051976">
    <property type="entry name" value="Synaptopodin_domain"/>
</dbReference>
<dbReference type="Gene3D" id="2.30.42.10">
    <property type="match status" value="1"/>
</dbReference>
<evidence type="ECO:0000259" key="6">
    <source>
        <dbReference type="PROSITE" id="PS50106"/>
    </source>
</evidence>
<feature type="region of interest" description="Disordered" evidence="5">
    <location>
        <begin position="892"/>
        <end position="961"/>
    </location>
</feature>
<feature type="region of interest" description="Disordered" evidence="5">
    <location>
        <begin position="515"/>
        <end position="549"/>
    </location>
</feature>
<feature type="compositionally biased region" description="Polar residues" evidence="5">
    <location>
        <begin position="535"/>
        <end position="549"/>
    </location>
</feature>
<feature type="region of interest" description="Disordered" evidence="5">
    <location>
        <begin position="1098"/>
        <end position="1146"/>
    </location>
</feature>
<feature type="compositionally biased region" description="Basic residues" evidence="5">
    <location>
        <begin position="353"/>
        <end position="363"/>
    </location>
</feature>
<feature type="region of interest" description="Disordered" evidence="5">
    <location>
        <begin position="203"/>
        <end position="227"/>
    </location>
</feature>
<evidence type="ECO:0000256" key="2">
    <source>
        <dbReference type="ARBA" id="ARBA00022490"/>
    </source>
</evidence>
<feature type="domain" description="PDZ" evidence="6">
    <location>
        <begin position="6"/>
        <end position="88"/>
    </location>
</feature>
<evidence type="ECO:0000256" key="4">
    <source>
        <dbReference type="ARBA" id="ARBA00038161"/>
    </source>
</evidence>
<feature type="compositionally biased region" description="Polar residues" evidence="5">
    <location>
        <begin position="203"/>
        <end position="215"/>
    </location>
</feature>
<comment type="subcellular location">
    <subcellularLocation>
        <location evidence="1">Cytoplasm</location>
    </subcellularLocation>
</comment>
<proteinExistence type="inferred from homology"/>
<name>W5N487_LEPOC</name>
<dbReference type="FunFam" id="2.30.42.10:FF:000055">
    <property type="entry name" value="PDZ and LIM domain protein 3"/>
    <property type="match status" value="1"/>
</dbReference>
<feature type="region of interest" description="Disordered" evidence="5">
    <location>
        <begin position="333"/>
        <end position="374"/>
    </location>
</feature>
<reference evidence="8" key="1">
    <citation type="submission" date="2011-12" db="EMBL/GenBank/DDBJ databases">
        <title>The Draft Genome of Lepisosteus oculatus.</title>
        <authorList>
            <consortium name="The Broad Institute Genome Assembly &amp; Analysis Group"/>
            <consortium name="Computational R&amp;D Group"/>
            <consortium name="and Sequencing Platform"/>
            <person name="Di Palma F."/>
            <person name="Alfoldi J."/>
            <person name="Johnson J."/>
            <person name="Berlin A."/>
            <person name="Gnerre S."/>
            <person name="Jaffe D."/>
            <person name="MacCallum I."/>
            <person name="Young S."/>
            <person name="Walker B.J."/>
            <person name="Lander E.S."/>
            <person name="Lindblad-Toh K."/>
        </authorList>
    </citation>
    <scope>NUCLEOTIDE SEQUENCE [LARGE SCALE GENOMIC DNA]</scope>
</reference>
<keyword evidence="2" id="KW-0963">Cytoplasm</keyword>
<dbReference type="STRING" id="7918.ENSLOCP00000015446"/>
<feature type="compositionally biased region" description="Acidic residues" evidence="5">
    <location>
        <begin position="337"/>
        <end position="346"/>
    </location>
</feature>
<dbReference type="InterPro" id="IPR036034">
    <property type="entry name" value="PDZ_sf"/>
</dbReference>
<evidence type="ECO:0000256" key="1">
    <source>
        <dbReference type="ARBA" id="ARBA00004496"/>
    </source>
</evidence>
<dbReference type="PROSITE" id="PS50106">
    <property type="entry name" value="PDZ"/>
    <property type="match status" value="1"/>
</dbReference>
<dbReference type="Ensembl" id="ENSLOCT00000015475.1">
    <property type="protein sequence ID" value="ENSLOCP00000015446.1"/>
    <property type="gene ID" value="ENSLOCG00000012536.1"/>
</dbReference>